<gene>
    <name evidence="3" type="ORF">IQ10_00812</name>
</gene>
<dbReference type="PANTHER" id="PTHR30270:SF0">
    <property type="entry name" value="THIAMINE-MONOPHOSPHATE KINASE"/>
    <property type="match status" value="1"/>
</dbReference>
<dbReference type="InterPro" id="IPR006283">
    <property type="entry name" value="ThiL-like"/>
</dbReference>
<feature type="domain" description="PurM-like N-terminal" evidence="1">
    <location>
        <begin position="44"/>
        <end position="136"/>
    </location>
</feature>
<evidence type="ECO:0000313" key="3">
    <source>
        <dbReference type="EMBL" id="TWI59100.1"/>
    </source>
</evidence>
<dbReference type="RefSeq" id="WP_144449185.1">
    <property type="nucleotide sequence ID" value="NZ_VLKZ01000002.1"/>
</dbReference>
<dbReference type="AlphaFoldDB" id="A0A562QSE1"/>
<evidence type="ECO:0000313" key="4">
    <source>
        <dbReference type="Proteomes" id="UP000315711"/>
    </source>
</evidence>
<dbReference type="Gene3D" id="3.30.1330.10">
    <property type="entry name" value="PurM-like, N-terminal domain"/>
    <property type="match status" value="1"/>
</dbReference>
<dbReference type="CDD" id="cd02192">
    <property type="entry name" value="PurM-like3"/>
    <property type="match status" value="1"/>
</dbReference>
<accession>A0A562QSE1</accession>
<organism evidence="3 4">
    <name type="scientific">Halalkalibacter nanhaiisediminis</name>
    <dbReference type="NCBI Taxonomy" id="688079"/>
    <lineage>
        <taxon>Bacteria</taxon>
        <taxon>Bacillati</taxon>
        <taxon>Bacillota</taxon>
        <taxon>Bacilli</taxon>
        <taxon>Bacillales</taxon>
        <taxon>Bacillaceae</taxon>
        <taxon>Halalkalibacter</taxon>
    </lineage>
</organism>
<dbReference type="GO" id="GO:0009030">
    <property type="term" value="F:thiamine-phosphate kinase activity"/>
    <property type="evidence" value="ECO:0007669"/>
    <property type="project" value="InterPro"/>
</dbReference>
<dbReference type="PANTHER" id="PTHR30270">
    <property type="entry name" value="THIAMINE-MONOPHOSPHATE KINASE"/>
    <property type="match status" value="1"/>
</dbReference>
<evidence type="ECO:0000259" key="2">
    <source>
        <dbReference type="Pfam" id="PF02769"/>
    </source>
</evidence>
<name>A0A562QSE1_9BACI</name>
<evidence type="ECO:0000259" key="1">
    <source>
        <dbReference type="Pfam" id="PF00586"/>
    </source>
</evidence>
<comment type="caution">
    <text evidence="3">The sequence shown here is derived from an EMBL/GenBank/DDBJ whole genome shotgun (WGS) entry which is preliminary data.</text>
</comment>
<dbReference type="InterPro" id="IPR036921">
    <property type="entry name" value="PurM-like_N_sf"/>
</dbReference>
<reference evidence="3 4" key="1">
    <citation type="journal article" date="2015" name="Stand. Genomic Sci.">
        <title>Genomic Encyclopedia of Bacterial and Archaeal Type Strains, Phase III: the genomes of soil and plant-associated and newly described type strains.</title>
        <authorList>
            <person name="Whitman W.B."/>
            <person name="Woyke T."/>
            <person name="Klenk H.P."/>
            <person name="Zhou Y."/>
            <person name="Lilburn T.G."/>
            <person name="Beck B.J."/>
            <person name="De Vos P."/>
            <person name="Vandamme P."/>
            <person name="Eisen J.A."/>
            <person name="Garrity G."/>
            <person name="Hugenholtz P."/>
            <person name="Kyrpides N.C."/>
        </authorList>
    </citation>
    <scope>NUCLEOTIDE SEQUENCE [LARGE SCALE GENOMIC DNA]</scope>
    <source>
        <strain evidence="3 4">CGMCC 1.10116</strain>
    </source>
</reference>
<dbReference type="EMBL" id="VLKZ01000002">
    <property type="protein sequence ID" value="TWI59100.1"/>
    <property type="molecule type" value="Genomic_DNA"/>
</dbReference>
<dbReference type="OrthoDB" id="9772934at2"/>
<dbReference type="SUPFAM" id="SSF55326">
    <property type="entry name" value="PurM N-terminal domain-like"/>
    <property type="match status" value="1"/>
</dbReference>
<dbReference type="SUPFAM" id="SSF56042">
    <property type="entry name" value="PurM C-terminal domain-like"/>
    <property type="match status" value="1"/>
</dbReference>
<sequence length="319" mass="34713">MVNLKLLIERLRTSNAFNRKKAIHPPLKAFADVWNFGATVDPIGDDAAIIKNGDEYLLLSCDGILPQLAEKEPFWSGYCAVLVSVSDIYAMGGKPIAVVNLLSAPDEATSVLIAEGMAEGCRKLGVPMVGGHFFPEEASGVATAILGKTSKLLRATNGKPGQSVIVAIDLNGGRYKDYLQWDSTSFLDTDEMVRKLNIIPLLAELDFVQAARDISNAGILGTLAMLAENSQCGAEVDLSLIPIPDSIDLETWLQIYPGYGFILTVNPEVEQQVIQQFEDEGITANVIGRLTKEMQVVITSLEEKEVFVDFTEESMVVEM</sequence>
<dbReference type="Pfam" id="PF02769">
    <property type="entry name" value="AIRS_C"/>
    <property type="match status" value="1"/>
</dbReference>
<dbReference type="GO" id="GO:0009228">
    <property type="term" value="P:thiamine biosynthetic process"/>
    <property type="evidence" value="ECO:0007669"/>
    <property type="project" value="InterPro"/>
</dbReference>
<keyword evidence="4" id="KW-1185">Reference proteome</keyword>
<dbReference type="InterPro" id="IPR036676">
    <property type="entry name" value="PurM-like_C_sf"/>
</dbReference>
<dbReference type="Proteomes" id="UP000315711">
    <property type="component" value="Unassembled WGS sequence"/>
</dbReference>
<protein>
    <submittedName>
        <fullName evidence="3">Uncharacterized protein</fullName>
    </submittedName>
</protein>
<dbReference type="Gene3D" id="3.90.650.10">
    <property type="entry name" value="PurM-like C-terminal domain"/>
    <property type="match status" value="1"/>
</dbReference>
<dbReference type="InterPro" id="IPR010918">
    <property type="entry name" value="PurM-like_C_dom"/>
</dbReference>
<dbReference type="PIRSF" id="PIRSF036540">
    <property type="entry name" value="UCP036540_AIR"/>
    <property type="match status" value="1"/>
</dbReference>
<dbReference type="Pfam" id="PF00586">
    <property type="entry name" value="AIRS"/>
    <property type="match status" value="1"/>
</dbReference>
<dbReference type="InterPro" id="IPR011413">
    <property type="entry name" value="UCP036540_AIR"/>
</dbReference>
<proteinExistence type="predicted"/>
<dbReference type="InterPro" id="IPR016188">
    <property type="entry name" value="PurM-like_N"/>
</dbReference>
<feature type="domain" description="PurM-like C-terminal" evidence="2">
    <location>
        <begin position="190"/>
        <end position="295"/>
    </location>
</feature>